<organism evidence="1 2">
    <name type="scientific">Photorhabdus luminescens subsp. mexicana</name>
    <dbReference type="NCBI Taxonomy" id="2100167"/>
    <lineage>
        <taxon>Bacteria</taxon>
        <taxon>Pseudomonadati</taxon>
        <taxon>Pseudomonadota</taxon>
        <taxon>Gammaproteobacteria</taxon>
        <taxon>Enterobacterales</taxon>
        <taxon>Morganellaceae</taxon>
        <taxon>Photorhabdus</taxon>
    </lineage>
</organism>
<sequence length="69" mass="7947">MKLISLIKPFKVNYFGIELLIPHWAKFIVAESNGIVFAWNKKPSQTNNGSWFSESLQSQYEIVAIVDIF</sequence>
<comment type="caution">
    <text evidence="1">The sequence shown here is derived from an EMBL/GenBank/DDBJ whole genome shotgun (WGS) entry which is preliminary data.</text>
</comment>
<dbReference type="EMBL" id="PUJX01000034">
    <property type="protein sequence ID" value="TDB45233.1"/>
    <property type="molecule type" value="Genomic_DNA"/>
</dbReference>
<protein>
    <submittedName>
        <fullName evidence="1">Uncharacterized protein</fullName>
    </submittedName>
</protein>
<name>A0A4R4IWE7_PHOLU</name>
<dbReference type="RefSeq" id="WP_132348138.1">
    <property type="nucleotide sequence ID" value="NZ_CAWOLF010000034.1"/>
</dbReference>
<accession>A0A4R4IWE7</accession>
<reference evidence="1 2" key="1">
    <citation type="journal article" date="2019" name="Int. J. Syst. Evol. Microbiol.">
        <title>Photorhabdus khanii subsp. guanajuatensis subsp. nov., isolated from Heterorhabditis atacamensis, and Photorhabdus luminescens subsp. mexicana subsp. nov., isolated from Heterorhabditis mexicana entomopathogenic nematodes.</title>
        <authorList>
            <person name="Machado R.A.R."/>
            <person name="Bruno P."/>
            <person name="Arce C.C.M."/>
            <person name="Liechti N."/>
            <person name="Kohler A."/>
            <person name="Bernal J."/>
            <person name="Bruggmann R."/>
            <person name="Turlings T.C.J."/>
        </authorList>
    </citation>
    <scope>NUCLEOTIDE SEQUENCE [LARGE SCALE GENOMIC DNA]</scope>
    <source>
        <strain evidence="1 2">MEX47-22</strain>
    </source>
</reference>
<evidence type="ECO:0000313" key="2">
    <source>
        <dbReference type="Proteomes" id="UP000295550"/>
    </source>
</evidence>
<dbReference type="AlphaFoldDB" id="A0A4R4IWE7"/>
<dbReference type="Proteomes" id="UP000295550">
    <property type="component" value="Unassembled WGS sequence"/>
</dbReference>
<gene>
    <name evidence="1" type="ORF">C5468_21965</name>
</gene>
<proteinExistence type="predicted"/>
<evidence type="ECO:0000313" key="1">
    <source>
        <dbReference type="EMBL" id="TDB45233.1"/>
    </source>
</evidence>